<protein>
    <submittedName>
        <fullName evidence="7">Heme ABC transporter ATP-binding protein</fullName>
    </submittedName>
</protein>
<dbReference type="EMBL" id="JBHTJO010000001">
    <property type="protein sequence ID" value="MFD0986989.1"/>
    <property type="molecule type" value="Genomic_DNA"/>
</dbReference>
<comment type="caution">
    <text evidence="7">The sequence shown here is derived from an EMBL/GenBank/DDBJ whole genome shotgun (WGS) entry which is preliminary data.</text>
</comment>
<accession>A0ABW3J9J9</accession>
<dbReference type="Pfam" id="PF00005">
    <property type="entry name" value="ABC_tran"/>
    <property type="match status" value="1"/>
</dbReference>
<dbReference type="CDD" id="cd03214">
    <property type="entry name" value="ABC_Iron-Siderophores_B12_Hemin"/>
    <property type="match status" value="1"/>
</dbReference>
<reference evidence="8" key="1">
    <citation type="journal article" date="2019" name="Int. J. Syst. Evol. Microbiol.">
        <title>The Global Catalogue of Microorganisms (GCM) 10K type strain sequencing project: providing services to taxonomists for standard genome sequencing and annotation.</title>
        <authorList>
            <consortium name="The Broad Institute Genomics Platform"/>
            <consortium name="The Broad Institute Genome Sequencing Center for Infectious Disease"/>
            <person name="Wu L."/>
            <person name="Ma J."/>
        </authorList>
    </citation>
    <scope>NUCLEOTIDE SEQUENCE [LARGE SCALE GENOMIC DNA]</scope>
    <source>
        <strain evidence="8">CCUG 61697</strain>
    </source>
</reference>
<dbReference type="Gene3D" id="3.40.50.300">
    <property type="entry name" value="P-loop containing nucleotide triphosphate hydrolases"/>
    <property type="match status" value="1"/>
</dbReference>
<comment type="function">
    <text evidence="5">Part of the ABC transporter complex HmuTUV involved in hemin import. Responsible for energy coupling to the transport system.</text>
</comment>
<evidence type="ECO:0000259" key="6">
    <source>
        <dbReference type="PROSITE" id="PS50893"/>
    </source>
</evidence>
<proteinExistence type="predicted"/>
<evidence type="ECO:0000256" key="5">
    <source>
        <dbReference type="ARBA" id="ARBA00037066"/>
    </source>
</evidence>
<keyword evidence="3 7" id="KW-0067">ATP-binding</keyword>
<dbReference type="PANTHER" id="PTHR42794">
    <property type="entry name" value="HEMIN IMPORT ATP-BINDING PROTEIN HMUV"/>
    <property type="match status" value="1"/>
</dbReference>
<evidence type="ECO:0000313" key="8">
    <source>
        <dbReference type="Proteomes" id="UP001597102"/>
    </source>
</evidence>
<gene>
    <name evidence="7" type="ORF">ACFQ2F_07735</name>
</gene>
<dbReference type="SUPFAM" id="SSF52540">
    <property type="entry name" value="P-loop containing nucleoside triphosphate hydrolases"/>
    <property type="match status" value="1"/>
</dbReference>
<dbReference type="PROSITE" id="PS50893">
    <property type="entry name" value="ABC_TRANSPORTER_2"/>
    <property type="match status" value="1"/>
</dbReference>
<keyword evidence="4" id="KW-1278">Translocase</keyword>
<sequence>MLEAQDVTFAVGAKRLVDEADLVVPPGKVVSIVGPNGAGKSTLLKLLCGEIHPTEGTILLEGRDLEEVPAGELARRRAVVSQSTVLSFPFTVLEVALLGASVPGFGMRDEQMVALAMDSIEAVGLKGFEERLYTELSGGERQRVHIARALCQLEAPERPPGETAAFLLDEPTASLDFSHQSIVLGEARRQARLGRAVLVILHDLNLAAAYADEIVLMHRGRVMARGPAEEVLLDDLLTDVYGCPVRTNTVPADGVPFVLPYVGA</sequence>
<dbReference type="Proteomes" id="UP001597102">
    <property type="component" value="Unassembled WGS sequence"/>
</dbReference>
<dbReference type="SMART" id="SM00382">
    <property type="entry name" value="AAA"/>
    <property type="match status" value="1"/>
</dbReference>
<evidence type="ECO:0000256" key="1">
    <source>
        <dbReference type="ARBA" id="ARBA00022448"/>
    </source>
</evidence>
<evidence type="ECO:0000256" key="3">
    <source>
        <dbReference type="ARBA" id="ARBA00022840"/>
    </source>
</evidence>
<dbReference type="NCBIfam" id="NF010068">
    <property type="entry name" value="PRK13548.1"/>
    <property type="match status" value="1"/>
</dbReference>
<keyword evidence="2" id="KW-0547">Nucleotide-binding</keyword>
<evidence type="ECO:0000256" key="4">
    <source>
        <dbReference type="ARBA" id="ARBA00022967"/>
    </source>
</evidence>
<dbReference type="GO" id="GO:0005524">
    <property type="term" value="F:ATP binding"/>
    <property type="evidence" value="ECO:0007669"/>
    <property type="project" value="UniProtKB-KW"/>
</dbReference>
<dbReference type="RefSeq" id="WP_379088141.1">
    <property type="nucleotide sequence ID" value="NZ_JBHTJO010000001.1"/>
</dbReference>
<keyword evidence="8" id="KW-1185">Reference proteome</keyword>
<keyword evidence="1" id="KW-0813">Transport</keyword>
<dbReference type="InterPro" id="IPR003439">
    <property type="entry name" value="ABC_transporter-like_ATP-bd"/>
</dbReference>
<dbReference type="InterPro" id="IPR027417">
    <property type="entry name" value="P-loop_NTPase"/>
</dbReference>
<dbReference type="PANTHER" id="PTHR42794:SF1">
    <property type="entry name" value="HEMIN IMPORT ATP-BINDING PROTEIN HMUV"/>
    <property type="match status" value="1"/>
</dbReference>
<name>A0ABW3J9J9_9HYPH</name>
<organism evidence="7 8">
    <name type="scientific">Methyloligella solikamskensis</name>
    <dbReference type="NCBI Taxonomy" id="1177756"/>
    <lineage>
        <taxon>Bacteria</taxon>
        <taxon>Pseudomonadati</taxon>
        <taxon>Pseudomonadota</taxon>
        <taxon>Alphaproteobacteria</taxon>
        <taxon>Hyphomicrobiales</taxon>
        <taxon>Hyphomicrobiaceae</taxon>
        <taxon>Methyloligella</taxon>
    </lineage>
</organism>
<feature type="domain" description="ABC transporter" evidence="6">
    <location>
        <begin position="2"/>
        <end position="244"/>
    </location>
</feature>
<dbReference type="InterPro" id="IPR003593">
    <property type="entry name" value="AAA+_ATPase"/>
</dbReference>
<evidence type="ECO:0000313" key="7">
    <source>
        <dbReference type="EMBL" id="MFD0986989.1"/>
    </source>
</evidence>
<evidence type="ECO:0000256" key="2">
    <source>
        <dbReference type="ARBA" id="ARBA00022741"/>
    </source>
</evidence>